<gene>
    <name evidence="2" type="ORF">PHABIO_154</name>
</gene>
<keyword evidence="3" id="KW-1185">Reference proteome</keyword>
<name>A0A1Y0SWD2_9CAUD</name>
<accession>A0A1Y0SWD2</accession>
<proteinExistence type="predicted"/>
<keyword evidence="1" id="KW-0472">Membrane</keyword>
<evidence type="ECO:0000313" key="2">
    <source>
        <dbReference type="EMBL" id="ARV76785.1"/>
    </source>
</evidence>
<evidence type="ECO:0000313" key="3">
    <source>
        <dbReference type="Proteomes" id="UP000225448"/>
    </source>
</evidence>
<feature type="transmembrane region" description="Helical" evidence="1">
    <location>
        <begin position="6"/>
        <end position="24"/>
    </location>
</feature>
<keyword evidence="1" id="KW-0812">Transmembrane</keyword>
<sequence>MNTKVIAGIITTVVLGCGAAFLYATNKETDVKPEVTDAEPSVAEEPSV</sequence>
<keyword evidence="1" id="KW-1133">Transmembrane helix</keyword>
<dbReference type="EMBL" id="MF042360">
    <property type="protein sequence ID" value="ARV76785.1"/>
    <property type="molecule type" value="Genomic_DNA"/>
</dbReference>
<protein>
    <submittedName>
        <fullName evidence="2">Uncharacterized protein</fullName>
    </submittedName>
</protein>
<reference evidence="2 3" key="1">
    <citation type="submission" date="2017-05" db="EMBL/GenBank/DDBJ databases">
        <authorList>
            <person name="Song R."/>
            <person name="Chenine A.L."/>
            <person name="Ruprecht R.M."/>
        </authorList>
    </citation>
    <scope>NUCLEOTIDE SEQUENCE [LARGE SCALE GENOMIC DNA]</scope>
</reference>
<dbReference type="Proteomes" id="UP000225448">
    <property type="component" value="Segment"/>
</dbReference>
<evidence type="ECO:0000256" key="1">
    <source>
        <dbReference type="SAM" id="Phobius"/>
    </source>
</evidence>
<dbReference type="PROSITE" id="PS51257">
    <property type="entry name" value="PROKAR_LIPOPROTEIN"/>
    <property type="match status" value="1"/>
</dbReference>
<organism evidence="2 3">
    <name type="scientific">Pseudomonas phage Phabio</name>
    <dbReference type="NCBI Taxonomy" id="2006668"/>
    <lineage>
        <taxon>Viruses</taxon>
        <taxon>Duplodnaviria</taxon>
        <taxon>Heunggongvirae</taxon>
        <taxon>Uroviricota</taxon>
        <taxon>Caudoviricetes</taxon>
        <taxon>Chimalliviridae</taxon>
        <taxon>Phabiovirus</taxon>
        <taxon>Phabiovirus phabio</taxon>
    </lineage>
</organism>